<name>A0ABR2III6_9PEZI</name>
<dbReference type="Pfam" id="PF14388">
    <property type="entry name" value="DUF4419"/>
    <property type="match status" value="1"/>
</dbReference>
<organism evidence="1 2">
    <name type="scientific">Apiospora arundinis</name>
    <dbReference type="NCBI Taxonomy" id="335852"/>
    <lineage>
        <taxon>Eukaryota</taxon>
        <taxon>Fungi</taxon>
        <taxon>Dikarya</taxon>
        <taxon>Ascomycota</taxon>
        <taxon>Pezizomycotina</taxon>
        <taxon>Sordariomycetes</taxon>
        <taxon>Xylariomycetidae</taxon>
        <taxon>Amphisphaeriales</taxon>
        <taxon>Apiosporaceae</taxon>
        <taxon>Apiospora</taxon>
    </lineage>
</organism>
<dbReference type="EMBL" id="JAPCWZ010000005">
    <property type="protein sequence ID" value="KAK8863396.1"/>
    <property type="molecule type" value="Genomic_DNA"/>
</dbReference>
<protein>
    <recommendedName>
        <fullName evidence="3">DUF4419 domain-containing protein</fullName>
    </recommendedName>
</protein>
<accession>A0ABR2III6</accession>
<dbReference type="InterPro" id="IPR025533">
    <property type="entry name" value="DUF4419"/>
</dbReference>
<evidence type="ECO:0000313" key="2">
    <source>
        <dbReference type="Proteomes" id="UP001390339"/>
    </source>
</evidence>
<dbReference type="PANTHER" id="PTHR31252:SF11">
    <property type="entry name" value="DUF4419 DOMAIN-CONTAINING PROTEIN"/>
    <property type="match status" value="1"/>
</dbReference>
<sequence>MPVTIKPSTHGANPLRDIKYANSATQILREADYAYRSVEEWGVVTSSFRPTGDKSSPRPDGEGVFASSNGLVMAAAAAYAQHHYLVIRPEDVWHAITTQLQFYINGHAEELRHLFVSHQGKQELKIEVVDPYDVPLIAKYFETLLEEKVLDPSLPKWFLPDFSTTTPDDITVASIVAMGAYSNFFRYFIGVICGLPSVTLLGERADYEKILQRLDRLCEFGQEPSEFCGQLRPILRRFVRTFDFPEEKELKEFWNNICTRHHETMCGGSEYYSGWITAFCFWQPEGQRTEYHDLVDREARMLLDPVPARLMYDGVMYNSVDIETVPSGFAKVPVTILPITGPSFEAVFLAGSVAVRCKSSGEATTSGHKDLDTVQPQLGWFMSSRSSSGQTSNTIAAPLECKGWRTAAATNEITGLGGLPSLGKYKRVLLCWLFADLLALRTPFTIGFELANLI</sequence>
<dbReference type="Proteomes" id="UP001390339">
    <property type="component" value="Unassembled WGS sequence"/>
</dbReference>
<evidence type="ECO:0000313" key="1">
    <source>
        <dbReference type="EMBL" id="KAK8863396.1"/>
    </source>
</evidence>
<proteinExistence type="predicted"/>
<gene>
    <name evidence="1" type="ORF">PGQ11_009631</name>
</gene>
<reference evidence="1 2" key="1">
    <citation type="journal article" date="2024" name="IMA Fungus">
        <title>Apiospora arundinis, a panoply of carbohydrate-active enzymes and secondary metabolites.</title>
        <authorList>
            <person name="Sorensen T."/>
            <person name="Petersen C."/>
            <person name="Muurmann A.T."/>
            <person name="Christiansen J.V."/>
            <person name="Brundto M.L."/>
            <person name="Overgaard C.K."/>
            <person name="Boysen A.T."/>
            <person name="Wollenberg R.D."/>
            <person name="Larsen T.O."/>
            <person name="Sorensen J.L."/>
            <person name="Nielsen K.L."/>
            <person name="Sondergaard T.E."/>
        </authorList>
    </citation>
    <scope>NUCLEOTIDE SEQUENCE [LARGE SCALE GENOMIC DNA]</scope>
    <source>
        <strain evidence="1 2">AAU 773</strain>
    </source>
</reference>
<evidence type="ECO:0008006" key="3">
    <source>
        <dbReference type="Google" id="ProtNLM"/>
    </source>
</evidence>
<comment type="caution">
    <text evidence="1">The sequence shown here is derived from an EMBL/GenBank/DDBJ whole genome shotgun (WGS) entry which is preliminary data.</text>
</comment>
<keyword evidence="2" id="KW-1185">Reference proteome</keyword>
<dbReference type="PANTHER" id="PTHR31252">
    <property type="entry name" value="DUF4419 DOMAIN-CONTAINING PROTEIN"/>
    <property type="match status" value="1"/>
</dbReference>